<dbReference type="SUPFAM" id="SSF54593">
    <property type="entry name" value="Glyoxalase/Bleomycin resistance protein/Dihydroxybiphenyl dioxygenase"/>
    <property type="match status" value="1"/>
</dbReference>
<dbReference type="AlphaFoldDB" id="A0AB39V9D1"/>
<name>A0AB39V9D1_9FUSO</name>
<dbReference type="RefSeq" id="WP_369712297.1">
    <property type="nucleotide sequence ID" value="NZ_CP165646.1"/>
</dbReference>
<dbReference type="InterPro" id="IPR029068">
    <property type="entry name" value="Glyas_Bleomycin-R_OHBP_Dase"/>
</dbReference>
<reference evidence="1" key="1">
    <citation type="submission" date="2024-07" db="EMBL/GenBank/DDBJ databases">
        <authorList>
            <person name="Li X.-J."/>
            <person name="Wang X."/>
        </authorList>
    </citation>
    <scope>NUCLEOTIDE SEQUENCE</scope>
    <source>
        <strain evidence="1">HSP-342</strain>
    </source>
</reference>
<sequence>MNNKNYGLNFNFITLRVKNIEKMRDYYLKLLKMKVLKDKKENGKRKIPKNDNSTGVEEIHLSLVKEKFEKNFPNTKENTVTIDTPNRIKLFVSKETK</sequence>
<dbReference type="EMBL" id="CP165646">
    <property type="protein sequence ID" value="XDU63867.1"/>
    <property type="molecule type" value="Genomic_DNA"/>
</dbReference>
<protein>
    <submittedName>
        <fullName evidence="1">Uncharacterized protein</fullName>
    </submittedName>
</protein>
<organism evidence="1">
    <name type="scientific">Leptotrichia mesophila</name>
    <dbReference type="NCBI Taxonomy" id="3239303"/>
    <lineage>
        <taxon>Bacteria</taxon>
        <taxon>Fusobacteriati</taxon>
        <taxon>Fusobacteriota</taxon>
        <taxon>Fusobacteriia</taxon>
        <taxon>Fusobacteriales</taxon>
        <taxon>Leptotrichiaceae</taxon>
        <taxon>Leptotrichia</taxon>
    </lineage>
</organism>
<proteinExistence type="predicted"/>
<dbReference type="KEGG" id="lmes:AB8B23_07930"/>
<dbReference type="Gene3D" id="3.10.180.10">
    <property type="entry name" value="2,3-Dihydroxybiphenyl 1,2-Dioxygenase, domain 1"/>
    <property type="match status" value="1"/>
</dbReference>
<gene>
    <name evidence="1" type="ORF">AB8B23_07930</name>
</gene>
<evidence type="ECO:0000313" key="1">
    <source>
        <dbReference type="EMBL" id="XDU63867.1"/>
    </source>
</evidence>
<accession>A0AB39V9D1</accession>